<evidence type="ECO:0000313" key="3">
    <source>
        <dbReference type="Proteomes" id="UP000251576"/>
    </source>
</evidence>
<keyword evidence="1" id="KW-0472">Membrane</keyword>
<proteinExistence type="predicted"/>
<reference evidence="2 3" key="1">
    <citation type="submission" date="2018-06" db="EMBL/GenBank/DDBJ databases">
        <title>ACT-28, a chromosomally-encoded AmpC with carbapenemase activity from Enterobacter kobei.</title>
        <authorList>
            <person name="Jousset A.B."/>
            <person name="Oueslati S."/>
            <person name="Bernabeu S."/>
            <person name="Takissian J."/>
            <person name="Creton E."/>
            <person name="Vogel A."/>
            <person name="Cotellon G."/>
            <person name="Bonnin R.A."/>
            <person name="Dortet L."/>
            <person name="Naas T."/>
        </authorList>
    </citation>
    <scope>NUCLEOTIDE SEQUENCE [LARGE SCALE GENOMIC DNA]</scope>
    <source>
        <strain evidence="2 3">99B3</strain>
    </source>
</reference>
<dbReference type="Proteomes" id="UP000251576">
    <property type="component" value="Unassembled WGS sequence"/>
</dbReference>
<keyword evidence="1" id="KW-0812">Transmembrane</keyword>
<protein>
    <recommendedName>
        <fullName evidence="4">Fimbrial protein</fullName>
    </recommendedName>
</protein>
<dbReference type="RefSeq" id="WP_112780824.1">
    <property type="nucleotide sequence ID" value="NZ_CABMNQ010000016.1"/>
</dbReference>
<organism evidence="2 3">
    <name type="scientific">Enterobacter cloacae</name>
    <dbReference type="NCBI Taxonomy" id="550"/>
    <lineage>
        <taxon>Bacteria</taxon>
        <taxon>Pseudomonadati</taxon>
        <taxon>Pseudomonadota</taxon>
        <taxon>Gammaproteobacteria</taxon>
        <taxon>Enterobacterales</taxon>
        <taxon>Enterobacteriaceae</taxon>
        <taxon>Enterobacter</taxon>
        <taxon>Enterobacter cloacae complex</taxon>
    </lineage>
</organism>
<evidence type="ECO:0000256" key="1">
    <source>
        <dbReference type="SAM" id="Phobius"/>
    </source>
</evidence>
<gene>
    <name evidence="2" type="ORF">DP202_11400</name>
</gene>
<dbReference type="AlphaFoldDB" id="A0A330GA89"/>
<dbReference type="EMBL" id="QMDH01000016">
    <property type="protein sequence ID" value="RAZ67471.1"/>
    <property type="molecule type" value="Genomic_DNA"/>
</dbReference>
<comment type="caution">
    <text evidence="2">The sequence shown here is derived from an EMBL/GenBank/DDBJ whole genome shotgun (WGS) entry which is preliminary data.</text>
</comment>
<feature type="transmembrane region" description="Helical" evidence="1">
    <location>
        <begin position="29"/>
        <end position="52"/>
    </location>
</feature>
<keyword evidence="1" id="KW-1133">Transmembrane helix</keyword>
<sequence>MTALAVANDQADILILGNEAMKKINFKHALGSILFLIVLSVAQSAFAVEVVLTTEFKADMTKPTHNKFENTTPVSGFCSQFSTLCNEDEFSVVIPGFKAYKEFDVDSSDLSKHTFISLDGTSKSVTLVDVKNPANQITVQFRWSFFGVRHNRTNQADGDMFEAMMHTGLYPEGGCSGRTGIGTGQGAGYNHGWGVPDRMVSCYRLINKSSNFKGRVMIDNLSIGYTLTTPSPMQTRSGQYEGVVVYRVGDVVNTPGYIGLGADDYNGTDEIRVVIKATVEHAFKADFPAGSEQVKLAPRGGWSQWINGGRIPEQLQKEVPFILSSSSGFKMRMLCEHNQGQNCGLKNTQTAEIVPLEVLMSLPGFTADSGPVSRYPLTNISNGHTIHAPKEAIFNRRSSLDFQVKKPGVDKMVKEPGSTWRGLVTLIFDTEFE</sequence>
<evidence type="ECO:0008006" key="4">
    <source>
        <dbReference type="Google" id="ProtNLM"/>
    </source>
</evidence>
<accession>A0A330GA89</accession>
<evidence type="ECO:0000313" key="2">
    <source>
        <dbReference type="EMBL" id="RAZ67471.1"/>
    </source>
</evidence>
<name>A0A330GA89_ENTCL</name>